<keyword evidence="7 8" id="KW-0472">Membrane</keyword>
<keyword evidence="4" id="KW-0999">Mitochondrion inner membrane</keyword>
<dbReference type="GO" id="GO:0043490">
    <property type="term" value="P:malate-aspartate shuttle"/>
    <property type="evidence" value="ECO:0007669"/>
    <property type="project" value="TreeGrafter"/>
</dbReference>
<evidence type="ECO:0000256" key="1">
    <source>
        <dbReference type="ARBA" id="ARBA00004448"/>
    </source>
</evidence>
<evidence type="ECO:0000256" key="9">
    <source>
        <dbReference type="RuleBase" id="RU000488"/>
    </source>
</evidence>
<organism evidence="11">
    <name type="scientific">Guillardia theta</name>
    <name type="common">Cryptophyte</name>
    <name type="synonym">Cryptomonas phi</name>
    <dbReference type="NCBI Taxonomy" id="55529"/>
    <lineage>
        <taxon>Eukaryota</taxon>
        <taxon>Cryptophyceae</taxon>
        <taxon>Pyrenomonadales</taxon>
        <taxon>Geminigeraceae</taxon>
        <taxon>Guillardia</taxon>
    </lineage>
</organism>
<evidence type="ECO:0000313" key="11">
    <source>
        <dbReference type="EMBL" id="CAE2326720.1"/>
    </source>
</evidence>
<sequence length="105" mass="11043">MTMAGLLAGMFASCVTTPADVIKTRIQTNIGKSLASSSVQSHPRLVAAFSTNDDANSGCIKSTALSMVVEEGWHSFLSGVGPRVMRLAPGMAITLVIYETLQKVV</sequence>
<keyword evidence="3 8" id="KW-0812">Transmembrane</keyword>
<keyword evidence="9" id="KW-0813">Transport</keyword>
<dbReference type="PROSITE" id="PS50920">
    <property type="entry name" value="SOLCAR"/>
    <property type="match status" value="1"/>
</dbReference>
<evidence type="ECO:0000256" key="6">
    <source>
        <dbReference type="ARBA" id="ARBA00023128"/>
    </source>
</evidence>
<evidence type="ECO:0000256" key="3">
    <source>
        <dbReference type="ARBA" id="ARBA00022692"/>
    </source>
</evidence>
<comment type="subcellular location">
    <subcellularLocation>
        <location evidence="1">Mitochondrion inner membrane</location>
        <topology evidence="1">Multi-pass membrane protein</topology>
    </subcellularLocation>
</comment>
<keyword evidence="6" id="KW-0496">Mitochondrion</keyword>
<evidence type="ECO:0000256" key="4">
    <source>
        <dbReference type="ARBA" id="ARBA00022792"/>
    </source>
</evidence>
<dbReference type="AlphaFoldDB" id="A0A7S4P8D4"/>
<feature type="repeat" description="Solcar" evidence="8">
    <location>
        <begin position="1"/>
        <end position="104"/>
    </location>
</feature>
<dbReference type="GO" id="GO:0005313">
    <property type="term" value="F:L-glutamate transmembrane transporter activity"/>
    <property type="evidence" value="ECO:0007669"/>
    <property type="project" value="TreeGrafter"/>
</dbReference>
<dbReference type="InterPro" id="IPR051028">
    <property type="entry name" value="Mito_Solute_Carrier"/>
</dbReference>
<dbReference type="GO" id="GO:0015183">
    <property type="term" value="F:L-aspartate transmembrane transporter activity"/>
    <property type="evidence" value="ECO:0007669"/>
    <property type="project" value="TreeGrafter"/>
</dbReference>
<protein>
    <submittedName>
        <fullName evidence="11">Uncharacterized protein</fullName>
    </submittedName>
</protein>
<name>A0A7S4P8D4_GUITH</name>
<dbReference type="SUPFAM" id="SSF103506">
    <property type="entry name" value="Mitochondrial carrier"/>
    <property type="match status" value="1"/>
</dbReference>
<reference evidence="11" key="1">
    <citation type="submission" date="2021-01" db="EMBL/GenBank/DDBJ databases">
        <authorList>
            <person name="Corre E."/>
            <person name="Pelletier E."/>
            <person name="Niang G."/>
            <person name="Scheremetjew M."/>
            <person name="Finn R."/>
            <person name="Kale V."/>
            <person name="Holt S."/>
            <person name="Cochrane G."/>
            <person name="Meng A."/>
            <person name="Brown T."/>
            <person name="Cohen L."/>
        </authorList>
    </citation>
    <scope>NUCLEOTIDE SEQUENCE</scope>
    <source>
        <strain evidence="11">CCMP 2712</strain>
    </source>
</reference>
<dbReference type="GO" id="GO:0005743">
    <property type="term" value="C:mitochondrial inner membrane"/>
    <property type="evidence" value="ECO:0007669"/>
    <property type="project" value="UniProtKB-SubCell"/>
</dbReference>
<keyword evidence="5" id="KW-1133">Transmembrane helix</keyword>
<feature type="signal peptide" evidence="10">
    <location>
        <begin position="1"/>
        <end position="18"/>
    </location>
</feature>
<dbReference type="Pfam" id="PF00153">
    <property type="entry name" value="Mito_carr"/>
    <property type="match status" value="1"/>
</dbReference>
<accession>A0A7S4P8D4</accession>
<gene>
    <name evidence="11" type="ORF">GTHE00462_LOCUS30646</name>
</gene>
<dbReference type="InterPro" id="IPR018108">
    <property type="entry name" value="MCP_transmembrane"/>
</dbReference>
<evidence type="ECO:0000256" key="7">
    <source>
        <dbReference type="ARBA" id="ARBA00023136"/>
    </source>
</evidence>
<dbReference type="EMBL" id="HBKN01039106">
    <property type="protein sequence ID" value="CAE2326720.1"/>
    <property type="molecule type" value="Transcribed_RNA"/>
</dbReference>
<dbReference type="PANTHER" id="PTHR45678">
    <property type="entry name" value="MITOCHONDRIAL 2-OXODICARBOXYLATE CARRIER 1-RELATED"/>
    <property type="match status" value="1"/>
</dbReference>
<feature type="chain" id="PRO_5030910216" evidence="10">
    <location>
        <begin position="19"/>
        <end position="105"/>
    </location>
</feature>
<evidence type="ECO:0000256" key="5">
    <source>
        <dbReference type="ARBA" id="ARBA00022989"/>
    </source>
</evidence>
<dbReference type="Gene3D" id="1.50.40.10">
    <property type="entry name" value="Mitochondrial carrier domain"/>
    <property type="match status" value="1"/>
</dbReference>
<proteinExistence type="inferred from homology"/>
<comment type="similarity">
    <text evidence="2 9">Belongs to the mitochondrial carrier (TC 2.A.29) family.</text>
</comment>
<dbReference type="InterPro" id="IPR023395">
    <property type="entry name" value="MCP_dom_sf"/>
</dbReference>
<evidence type="ECO:0000256" key="2">
    <source>
        <dbReference type="ARBA" id="ARBA00006375"/>
    </source>
</evidence>
<dbReference type="PANTHER" id="PTHR45678:SF9">
    <property type="entry name" value="CALCIUM-BINDING MITOCHONDRIAL CARRIER PROTEIN ARALAR1"/>
    <property type="match status" value="1"/>
</dbReference>
<keyword evidence="10" id="KW-0732">Signal</keyword>
<evidence type="ECO:0000256" key="10">
    <source>
        <dbReference type="SAM" id="SignalP"/>
    </source>
</evidence>
<evidence type="ECO:0000256" key="8">
    <source>
        <dbReference type="PROSITE-ProRule" id="PRU00282"/>
    </source>
</evidence>